<evidence type="ECO:0000259" key="2">
    <source>
        <dbReference type="Pfam" id="PF11181"/>
    </source>
</evidence>
<dbReference type="InterPro" id="IPR052948">
    <property type="entry name" value="Low_temp-induced_all0457"/>
</dbReference>
<evidence type="ECO:0000313" key="3">
    <source>
        <dbReference type="EMBL" id="QVL34121.1"/>
    </source>
</evidence>
<keyword evidence="1" id="KW-0472">Membrane</keyword>
<feature type="transmembrane region" description="Helical" evidence="1">
    <location>
        <begin position="64"/>
        <end position="82"/>
    </location>
</feature>
<reference evidence="3" key="1">
    <citation type="submission" date="2021-05" db="EMBL/GenBank/DDBJ databases">
        <title>Complete genome sequence of the cellulolytic planctomycete Telmatocola sphagniphila SP2T and characterization of the first cellulase from planctomycetes.</title>
        <authorList>
            <person name="Rakitin A.L."/>
            <person name="Beletsky A.V."/>
            <person name="Naumoff D.G."/>
            <person name="Kulichevskaya I.S."/>
            <person name="Mardanov A.V."/>
            <person name="Ravin N.V."/>
            <person name="Dedysh S.N."/>
        </authorList>
    </citation>
    <scope>NUCLEOTIDE SEQUENCE</scope>
    <source>
        <strain evidence="3">SP2T</strain>
    </source>
</reference>
<evidence type="ECO:0000313" key="4">
    <source>
        <dbReference type="Proteomes" id="UP000676194"/>
    </source>
</evidence>
<dbReference type="PANTHER" id="PTHR36109">
    <property type="entry name" value="MEMBRANE PROTEIN-RELATED"/>
    <property type="match status" value="1"/>
</dbReference>
<gene>
    <name evidence="3" type="ORF">KIH39_09500</name>
</gene>
<feature type="domain" description="General stress protein 17M-like" evidence="2">
    <location>
        <begin position="7"/>
        <end position="74"/>
    </location>
</feature>
<proteinExistence type="predicted"/>
<dbReference type="InterPro" id="IPR025889">
    <property type="entry name" value="GSP17M-like_dom"/>
</dbReference>
<keyword evidence="4" id="KW-1185">Reference proteome</keyword>
<keyword evidence="1" id="KW-1133">Transmembrane helix</keyword>
<dbReference type="Proteomes" id="UP000676194">
    <property type="component" value="Chromosome"/>
</dbReference>
<organism evidence="3 4">
    <name type="scientific">Telmatocola sphagniphila</name>
    <dbReference type="NCBI Taxonomy" id="1123043"/>
    <lineage>
        <taxon>Bacteria</taxon>
        <taxon>Pseudomonadati</taxon>
        <taxon>Planctomycetota</taxon>
        <taxon>Planctomycetia</taxon>
        <taxon>Gemmatales</taxon>
        <taxon>Gemmataceae</taxon>
    </lineage>
</organism>
<protein>
    <submittedName>
        <fullName evidence="3">DUF1269 domain-containing protein</fullName>
    </submittedName>
</protein>
<dbReference type="RefSeq" id="WP_213499094.1">
    <property type="nucleotide sequence ID" value="NZ_CP074694.1"/>
</dbReference>
<dbReference type="PANTHER" id="PTHR36109:SF2">
    <property type="entry name" value="MEMBRANE PROTEIN"/>
    <property type="match status" value="1"/>
</dbReference>
<keyword evidence="1" id="KW-0812">Transmembrane</keyword>
<sequence>MSEMNTVVAFFDSHDKAEKTIRQLQKDGFDMKKLSIIGRDYHTEEHAIGYYNSGDRMLYWGKQGAFWGGVWGLLFGAAFFWVPGVGPLLIAGPLITCIVAALESAVVVGGMSVLGGALASIGIPENSIIQFESEVKNGKYLLTLQGTPEEMNRAKTLLSSSGALKTHSYQAKLPTAVLV</sequence>
<feature type="transmembrane region" description="Helical" evidence="1">
    <location>
        <begin position="88"/>
        <end position="114"/>
    </location>
</feature>
<evidence type="ECO:0000256" key="1">
    <source>
        <dbReference type="SAM" id="Phobius"/>
    </source>
</evidence>
<name>A0A8E6F041_9BACT</name>
<dbReference type="Pfam" id="PF11181">
    <property type="entry name" value="YflT"/>
    <property type="match status" value="1"/>
</dbReference>
<accession>A0A8E6F041</accession>
<dbReference type="AlphaFoldDB" id="A0A8E6F041"/>
<dbReference type="EMBL" id="CP074694">
    <property type="protein sequence ID" value="QVL34121.1"/>
    <property type="molecule type" value="Genomic_DNA"/>
</dbReference>
<dbReference type="KEGG" id="tsph:KIH39_09500"/>